<dbReference type="GO" id="GO:0051211">
    <property type="term" value="P:anisotropic cell growth"/>
    <property type="evidence" value="ECO:0007669"/>
    <property type="project" value="InterPro"/>
</dbReference>
<dbReference type="EMBL" id="CP144745">
    <property type="protein sequence ID" value="WVZ53820.1"/>
    <property type="molecule type" value="Genomic_DNA"/>
</dbReference>
<reference evidence="3 4" key="1">
    <citation type="submission" date="2024-02" db="EMBL/GenBank/DDBJ databases">
        <title>High-quality chromosome-scale genome assembly of Pensacola bahiagrass (Paspalum notatum Flugge var. saurae).</title>
        <authorList>
            <person name="Vega J.M."/>
            <person name="Podio M."/>
            <person name="Orjuela J."/>
            <person name="Siena L.A."/>
            <person name="Pessino S.C."/>
            <person name="Combes M.C."/>
            <person name="Mariac C."/>
            <person name="Albertini E."/>
            <person name="Pupilli F."/>
            <person name="Ortiz J.P.A."/>
            <person name="Leblanc O."/>
        </authorList>
    </citation>
    <scope>NUCLEOTIDE SEQUENCE [LARGE SCALE GENOMIC DNA]</scope>
    <source>
        <strain evidence="3">R1</strain>
        <tissue evidence="3">Leaf</tissue>
    </source>
</reference>
<evidence type="ECO:0000313" key="4">
    <source>
        <dbReference type="Proteomes" id="UP001341281"/>
    </source>
</evidence>
<name>A0AAQ3SL05_PASNO</name>
<dbReference type="SUPFAM" id="SSF49562">
    <property type="entry name" value="C2 domain (Calcium/lipid-binding domain, CaLB)"/>
    <property type="match status" value="1"/>
</dbReference>
<dbReference type="InterPro" id="IPR011989">
    <property type="entry name" value="ARM-like"/>
</dbReference>
<evidence type="ECO:0000313" key="3">
    <source>
        <dbReference type="EMBL" id="WVZ53820.1"/>
    </source>
</evidence>
<dbReference type="InterPro" id="IPR035892">
    <property type="entry name" value="C2_domain_sf"/>
</dbReference>
<dbReference type="InterPro" id="IPR044297">
    <property type="entry name" value="CSI1/2/3"/>
</dbReference>
<feature type="domain" description="C2" evidence="2">
    <location>
        <begin position="102"/>
        <end position="219"/>
    </location>
</feature>
<gene>
    <name evidence="3" type="ORF">U9M48_004711</name>
</gene>
<dbReference type="SUPFAM" id="SSF48371">
    <property type="entry name" value="ARM repeat"/>
    <property type="match status" value="1"/>
</dbReference>
<evidence type="ECO:0000256" key="1">
    <source>
        <dbReference type="SAM" id="MobiDB-lite"/>
    </source>
</evidence>
<dbReference type="SMART" id="SM00239">
    <property type="entry name" value="C2"/>
    <property type="match status" value="1"/>
</dbReference>
<dbReference type="Gene3D" id="1.25.10.10">
    <property type="entry name" value="Leucine-rich Repeat Variant"/>
    <property type="match status" value="1"/>
</dbReference>
<dbReference type="PANTHER" id="PTHR46369">
    <property type="entry name" value="PROTEIN CELLULOSE SYNTHASE INTERACTIVE 1"/>
    <property type="match status" value="1"/>
</dbReference>
<feature type="region of interest" description="Disordered" evidence="1">
    <location>
        <begin position="241"/>
        <end position="262"/>
    </location>
</feature>
<sequence>MQFIAAALERELLSTSTINEVILRTIYVIFSNFKKVRFSEAATLCIPHLVCALKEGNEAAQESVLDILCLLKESWPQMNEDIAKAQSLISAEAIPVLQMLMKTCPPSFHERADSLLHCLPGCLTVTIIRGNNLKQTMGGTNAFCCLQIGNGPPRQTKVVNHSICPAWNEGFTWLFDVAPKGQKLYIICKSKNTFGKSTLGRVTIQIDKVVTEGVYSGFFSLSHDGGKDGSRTLEIEIVWSNRPSNDSPKQSEPTARCHNRMPPSQDWIKVNVDVAYRAGMEIMTVKFIAIKAGESRALTLIYALNRRNPDASLLRMKPKFLMTTRSQDTIIRTPNVSQ</sequence>
<dbReference type="PANTHER" id="PTHR46369:SF1">
    <property type="entry name" value="PROTEIN CELLULOSE SYNTHASE INTERACTIVE 3"/>
    <property type="match status" value="1"/>
</dbReference>
<dbReference type="GO" id="GO:0010330">
    <property type="term" value="C:cellulose synthase complex"/>
    <property type="evidence" value="ECO:0007669"/>
    <property type="project" value="InterPro"/>
</dbReference>
<organism evidence="3 4">
    <name type="scientific">Paspalum notatum var. saurae</name>
    <dbReference type="NCBI Taxonomy" id="547442"/>
    <lineage>
        <taxon>Eukaryota</taxon>
        <taxon>Viridiplantae</taxon>
        <taxon>Streptophyta</taxon>
        <taxon>Embryophyta</taxon>
        <taxon>Tracheophyta</taxon>
        <taxon>Spermatophyta</taxon>
        <taxon>Magnoliopsida</taxon>
        <taxon>Liliopsida</taxon>
        <taxon>Poales</taxon>
        <taxon>Poaceae</taxon>
        <taxon>PACMAD clade</taxon>
        <taxon>Panicoideae</taxon>
        <taxon>Andropogonodae</taxon>
        <taxon>Paspaleae</taxon>
        <taxon>Paspalinae</taxon>
        <taxon>Paspalum</taxon>
    </lineage>
</organism>
<dbReference type="CDD" id="cd00030">
    <property type="entry name" value="C2"/>
    <property type="match status" value="1"/>
</dbReference>
<dbReference type="PROSITE" id="PS50004">
    <property type="entry name" value="C2"/>
    <property type="match status" value="1"/>
</dbReference>
<keyword evidence="4" id="KW-1185">Reference proteome</keyword>
<accession>A0AAQ3SL05</accession>
<dbReference type="AlphaFoldDB" id="A0AAQ3SL05"/>
<protein>
    <recommendedName>
        <fullName evidence="2">C2 domain-containing protein</fullName>
    </recommendedName>
</protein>
<dbReference type="InterPro" id="IPR016024">
    <property type="entry name" value="ARM-type_fold"/>
</dbReference>
<dbReference type="Gene3D" id="2.60.40.150">
    <property type="entry name" value="C2 domain"/>
    <property type="match status" value="1"/>
</dbReference>
<dbReference type="GO" id="GO:0008017">
    <property type="term" value="F:microtubule binding"/>
    <property type="evidence" value="ECO:0007669"/>
    <property type="project" value="InterPro"/>
</dbReference>
<dbReference type="GO" id="GO:2001006">
    <property type="term" value="P:regulation of cellulose biosynthetic process"/>
    <property type="evidence" value="ECO:0007669"/>
    <property type="project" value="InterPro"/>
</dbReference>
<dbReference type="Proteomes" id="UP001341281">
    <property type="component" value="Chromosome 01"/>
</dbReference>
<feature type="compositionally biased region" description="Polar residues" evidence="1">
    <location>
        <begin position="241"/>
        <end position="253"/>
    </location>
</feature>
<proteinExistence type="predicted"/>
<dbReference type="InterPro" id="IPR000008">
    <property type="entry name" value="C2_dom"/>
</dbReference>
<evidence type="ECO:0000259" key="2">
    <source>
        <dbReference type="PROSITE" id="PS50004"/>
    </source>
</evidence>
<dbReference type="Pfam" id="PF00168">
    <property type="entry name" value="C2"/>
    <property type="match status" value="1"/>
</dbReference>